<comment type="caution">
    <text evidence="2">The sequence shown here is derived from an EMBL/GenBank/DDBJ whole genome shotgun (WGS) entry which is preliminary data.</text>
</comment>
<evidence type="ECO:0000313" key="3">
    <source>
        <dbReference type="Proteomes" id="UP000317863"/>
    </source>
</evidence>
<dbReference type="Proteomes" id="UP000317863">
    <property type="component" value="Unassembled WGS sequence"/>
</dbReference>
<dbReference type="EMBL" id="SGJB01000010">
    <property type="protein sequence ID" value="TQQ84430.1"/>
    <property type="molecule type" value="Genomic_DNA"/>
</dbReference>
<feature type="transmembrane region" description="Helical" evidence="1">
    <location>
        <begin position="36"/>
        <end position="62"/>
    </location>
</feature>
<dbReference type="PANTHER" id="PTHR43801">
    <property type="entry name" value="NUCLEOTIDE-BINDING PROTEIN-RELATED"/>
    <property type="match status" value="1"/>
</dbReference>
<keyword evidence="3" id="KW-1185">Reference proteome</keyword>
<feature type="transmembrane region" description="Helical" evidence="1">
    <location>
        <begin position="74"/>
        <end position="95"/>
    </location>
</feature>
<dbReference type="AlphaFoldDB" id="A0A544QUR8"/>
<gene>
    <name evidence="2" type="ORF">EXD82_06395</name>
</gene>
<keyword evidence="1" id="KW-1133">Transmembrane helix</keyword>
<protein>
    <submittedName>
        <fullName evidence="2">DUF116 domain-containing protein</fullName>
    </submittedName>
</protein>
<evidence type="ECO:0000313" key="2">
    <source>
        <dbReference type="EMBL" id="TQQ84430.1"/>
    </source>
</evidence>
<dbReference type="PANTHER" id="PTHR43801:SF1">
    <property type="entry name" value="POLYPRENYL SYNTHETASE"/>
    <property type="match status" value="1"/>
</dbReference>
<dbReference type="InterPro" id="IPR002829">
    <property type="entry name" value="DUF116"/>
</dbReference>
<proteinExistence type="predicted"/>
<dbReference type="Pfam" id="PF01976">
    <property type="entry name" value="DUF116"/>
    <property type="match status" value="1"/>
</dbReference>
<reference evidence="2 3" key="1">
    <citation type="submission" date="2019-02" db="EMBL/GenBank/DDBJ databases">
        <title>Peptostreptococcaceae bacterium ZHW00191 nov., a new bacterium isolated from the human gut.</title>
        <authorList>
            <person name="Zhou H.-W."/>
            <person name="Chen X.-J."/>
        </authorList>
    </citation>
    <scope>NUCLEOTIDE SEQUENCE [LARGE SCALE GENOMIC DNA]</scope>
    <source>
        <strain evidence="2 3">ZHW00191</strain>
    </source>
</reference>
<dbReference type="PIRSF" id="PIRSF006594">
    <property type="entry name" value="UCP006594"/>
    <property type="match status" value="1"/>
</dbReference>
<dbReference type="RefSeq" id="WP_142536089.1">
    <property type="nucleotide sequence ID" value="NZ_SGJB01000010.1"/>
</dbReference>
<organism evidence="2 3">
    <name type="scientific">Peptacetobacter hominis</name>
    <dbReference type="NCBI Taxonomy" id="2743610"/>
    <lineage>
        <taxon>Bacteria</taxon>
        <taxon>Bacillati</taxon>
        <taxon>Bacillota</taxon>
        <taxon>Clostridia</taxon>
        <taxon>Peptostreptococcales</taxon>
        <taxon>Peptostreptococcaceae</taxon>
        <taxon>Peptacetobacter</taxon>
    </lineage>
</organism>
<dbReference type="OrthoDB" id="9787348at2"/>
<sequence>MSDFRKYISSIGIISAIIIVITAIMAVAVMKKPAVIIISVIAVMIILIALLSASTVITYLTVADRKVPEFLMKINLGLVKAVFPLITVMADISGIDKAGIRRIFIKLNNRYIKSLKFSFDGEDILVLMPHCIQLHSCRFKVTSTIENCARCGLCNISELAQLGDEEGVKIFVATGGTLARKIIVDTRPKAVIAVACERDLTSGVREVRKIPVYGVFNERPNGPCFDTRVNIDDVRNAVRFFKGNL</sequence>
<name>A0A544QUR8_9FIRM</name>
<keyword evidence="1" id="KW-0472">Membrane</keyword>
<feature type="transmembrane region" description="Helical" evidence="1">
    <location>
        <begin position="7"/>
        <end position="30"/>
    </location>
</feature>
<accession>A0A544QUR8</accession>
<evidence type="ECO:0000256" key="1">
    <source>
        <dbReference type="SAM" id="Phobius"/>
    </source>
</evidence>
<keyword evidence="1" id="KW-0812">Transmembrane</keyword>